<feature type="transmembrane region" description="Helical" evidence="1">
    <location>
        <begin position="14"/>
        <end position="31"/>
    </location>
</feature>
<dbReference type="HOGENOM" id="CLU_3096823_0_0_5"/>
<proteinExistence type="predicted"/>
<dbReference type="AlphaFoldDB" id="K7YS06"/>
<dbReference type="EMBL" id="CP003539">
    <property type="protein sequence ID" value="AFX99329.1"/>
    <property type="molecule type" value="Genomic_DNA"/>
</dbReference>
<sequence>MANKNNLLQTRNKLYFLVLNTNACFLFVYILKKTRYFKSKCIFAILLSKQV</sequence>
<dbReference type="Proteomes" id="UP000010077">
    <property type="component" value="Chromosome"/>
</dbReference>
<keyword evidence="3" id="KW-1185">Reference proteome</keyword>
<keyword evidence="1" id="KW-0472">Membrane</keyword>
<keyword evidence="1" id="KW-1133">Transmembrane helix</keyword>
<evidence type="ECO:0000256" key="1">
    <source>
        <dbReference type="SAM" id="Phobius"/>
    </source>
</evidence>
<evidence type="ECO:0000313" key="3">
    <source>
        <dbReference type="Proteomes" id="UP000010077"/>
    </source>
</evidence>
<dbReference type="KEGG" id="thal:A1OE_1151"/>
<organism evidence="2 3">
    <name type="scientific">Candidatus Endolissoclinum faulkneri L2</name>
    <dbReference type="NCBI Taxonomy" id="1193729"/>
    <lineage>
        <taxon>Bacteria</taxon>
        <taxon>Pseudomonadati</taxon>
        <taxon>Pseudomonadota</taxon>
        <taxon>Alphaproteobacteria</taxon>
        <taxon>Rhodospirillales</taxon>
        <taxon>Rhodospirillaceae</taxon>
        <taxon>Candidatus Endolissoclinum</taxon>
    </lineage>
</organism>
<keyword evidence="1" id="KW-0812">Transmembrane</keyword>
<accession>K7YS06</accession>
<name>K7YS06_9PROT</name>
<gene>
    <name evidence="2" type="ORF">A1OE_1151</name>
</gene>
<protein>
    <submittedName>
        <fullName evidence="2">Uncharacterized protein</fullName>
    </submittedName>
</protein>
<evidence type="ECO:0000313" key="2">
    <source>
        <dbReference type="EMBL" id="AFX99329.1"/>
    </source>
</evidence>
<reference evidence="2 3" key="1">
    <citation type="journal article" date="2012" name="Proc. Natl. Acad. Sci. U.S.A.">
        <title>Genome streamlining and chemical defense in a coral reef symbiosis.</title>
        <authorList>
            <person name="Kwan J.C."/>
            <person name="Donia M.S."/>
            <person name="Han A.W."/>
            <person name="Hirose E."/>
            <person name="Haygood M.G."/>
            <person name="Schmidt E.W."/>
        </authorList>
    </citation>
    <scope>NUCLEOTIDE SEQUENCE [LARGE SCALE GENOMIC DNA]</scope>
    <source>
        <strain evidence="2 3">L2</strain>
    </source>
</reference>